<name>A0ABX2XPY9_9FLAO</name>
<feature type="domain" description="SPW repeat-containing integral membrane" evidence="2">
    <location>
        <begin position="10"/>
        <end position="107"/>
    </location>
</feature>
<feature type="transmembrane region" description="Helical" evidence="1">
    <location>
        <begin position="92"/>
        <end position="116"/>
    </location>
</feature>
<keyword evidence="4" id="KW-1185">Reference proteome</keyword>
<feature type="transmembrane region" description="Helical" evidence="1">
    <location>
        <begin position="37"/>
        <end position="55"/>
    </location>
</feature>
<keyword evidence="1" id="KW-0812">Transmembrane</keyword>
<proteinExistence type="predicted"/>
<dbReference type="InterPro" id="IPR005530">
    <property type="entry name" value="SPW"/>
</dbReference>
<accession>A0ABX2XPY9</accession>
<dbReference type="Proteomes" id="UP000093343">
    <property type="component" value="Unassembled WGS sequence"/>
</dbReference>
<evidence type="ECO:0000256" key="1">
    <source>
        <dbReference type="SAM" id="Phobius"/>
    </source>
</evidence>
<organism evidence="3 4">
    <name type="scientific">Flavobacterium piscis</name>
    <dbReference type="NCBI Taxonomy" id="1114874"/>
    <lineage>
        <taxon>Bacteria</taxon>
        <taxon>Pseudomonadati</taxon>
        <taxon>Bacteroidota</taxon>
        <taxon>Flavobacteriia</taxon>
        <taxon>Flavobacteriales</taxon>
        <taxon>Flavobacteriaceae</taxon>
        <taxon>Flavobacterium</taxon>
    </lineage>
</organism>
<keyword evidence="1" id="KW-1133">Transmembrane helix</keyword>
<reference evidence="4" key="1">
    <citation type="submission" date="2016-03" db="EMBL/GenBank/DDBJ databases">
        <title>Draft genome sequence of Paenibacillus glacialis DSM 22343.</title>
        <authorList>
            <person name="Shin S.-K."/>
            <person name="Yi H."/>
        </authorList>
    </citation>
    <scope>NUCLEOTIDE SEQUENCE [LARGE SCALE GENOMIC DNA]</scope>
    <source>
        <strain evidence="4">CCUG 60099</strain>
    </source>
</reference>
<gene>
    <name evidence="3" type="ORF">FLP_00580</name>
</gene>
<comment type="caution">
    <text evidence="3">The sequence shown here is derived from an EMBL/GenBank/DDBJ whole genome shotgun (WGS) entry which is preliminary data.</text>
</comment>
<evidence type="ECO:0000259" key="2">
    <source>
        <dbReference type="Pfam" id="PF03779"/>
    </source>
</evidence>
<keyword evidence="1" id="KW-0472">Membrane</keyword>
<feature type="transmembrane region" description="Helical" evidence="1">
    <location>
        <begin position="12"/>
        <end position="31"/>
    </location>
</feature>
<protein>
    <recommendedName>
        <fullName evidence="2">SPW repeat-containing integral membrane domain-containing protein</fullName>
    </recommendedName>
</protein>
<sequence>MQIMETKNHAYTDYSVGIILIAAAYLLNFQSEKMPNTVLYAVGTWSLLYSLLTNYELGIIKIIPINIHFMLDTVTGIFLATSPWLLGFSDKVFLPHLILGLTIIGAAIITSIKPACHQSTNFKIRKRQPLK</sequence>
<evidence type="ECO:0000313" key="4">
    <source>
        <dbReference type="Proteomes" id="UP000093343"/>
    </source>
</evidence>
<dbReference type="EMBL" id="LVEN01000001">
    <property type="protein sequence ID" value="OCB78236.1"/>
    <property type="molecule type" value="Genomic_DNA"/>
</dbReference>
<evidence type="ECO:0000313" key="3">
    <source>
        <dbReference type="EMBL" id="OCB78236.1"/>
    </source>
</evidence>
<dbReference type="Pfam" id="PF03779">
    <property type="entry name" value="SPW"/>
    <property type="match status" value="1"/>
</dbReference>